<dbReference type="AlphaFoldDB" id="A0A6A6FFV2"/>
<dbReference type="OrthoDB" id="5413703at2759"/>
<protein>
    <recommendedName>
        <fullName evidence="2">DUF7514 domain-containing protein</fullName>
    </recommendedName>
</protein>
<dbReference type="PANTHER" id="PTHR39611">
    <property type="entry name" value="HYDROXYPROLINE-RICH GLYCOPROTEIN DZ-HRGP-RELATED"/>
    <property type="match status" value="1"/>
</dbReference>
<feature type="domain" description="DUF7514" evidence="2">
    <location>
        <begin position="305"/>
        <end position="465"/>
    </location>
</feature>
<feature type="compositionally biased region" description="Polar residues" evidence="1">
    <location>
        <begin position="135"/>
        <end position="156"/>
    </location>
</feature>
<evidence type="ECO:0000256" key="1">
    <source>
        <dbReference type="SAM" id="MobiDB-lite"/>
    </source>
</evidence>
<dbReference type="PANTHER" id="PTHR39611:SF1">
    <property type="entry name" value="HYDROXYPROLINE-RICH GLYCOPROTEIN DZ-HRGP"/>
    <property type="match status" value="1"/>
</dbReference>
<dbReference type="InterPro" id="IPR055936">
    <property type="entry name" value="DUF7514"/>
</dbReference>
<sequence>HDTSPSSTPAASRPSVSRSQASSSDRPSLQPTCSSPVGSEDSIPNTSTTTSRPRAASRSERPPPILPQQQQPVKDAVNAAFDNTASSSQLAPEVEKRLIEQVTEQVIRNLNLANFPTGPSPTAPTHPQRPPSAPRSVSNASRSSRQRSPALSSTAESFPPHCTPPSPTADRDGFYRSSKGSSPDRVAESADPLIRRSHESIPRRGSTQANQEKESTSRGSQIDASIGVLKRSKTAALAHDLSASDVLPNRSRGSSDSTARAFRQDGNRSSFDPALLNNSRPAKLDGGPADAEEPTTLEQYWRPLFDNGCPTPRLNQFLRGLARHLVDDYEPKGSLVIGPKKMLRFLDETKVDKENYPWTTIFGGKMSHESISVMYRKLLCQHHFIQPQQHAQDAPTVPALTPHGFAAFMTCLIEAHPETEYARLSLVVRDMPISNADDVKERFPKELSRRLLPSKPNVQAEQRLIASLNHEPDLVPLERVINAMPPPPPSAPPSASPQQQAFPERERAPYGKSASQSNAEADDDVAAISPPVLSLERERKPYSAREGTGKQYEIDNQRSHRQSSRGNSSQQRSDFMPPRPTRQDSLPASHVAGTDPLAIPPPSRSQRASGPPPASNGGPYSKGGRRSPPLRGPFRSEPLDINHIPSSQFASNLHGPPPRDRFGGPPPGQNLYDQVQYGSGSIPSNLNRNSLPGPPEDRRRSWYPGTSAASGGTDGYGSYANNPNPYG</sequence>
<feature type="compositionally biased region" description="Polar residues" evidence="1">
    <location>
        <begin position="81"/>
        <end position="90"/>
    </location>
</feature>
<evidence type="ECO:0000313" key="4">
    <source>
        <dbReference type="Proteomes" id="UP000799539"/>
    </source>
</evidence>
<evidence type="ECO:0000259" key="2">
    <source>
        <dbReference type="Pfam" id="PF24355"/>
    </source>
</evidence>
<feature type="compositionally biased region" description="Polar residues" evidence="1">
    <location>
        <begin position="29"/>
        <end position="45"/>
    </location>
</feature>
<dbReference type="Pfam" id="PF24355">
    <property type="entry name" value="DUF7514"/>
    <property type="match status" value="1"/>
</dbReference>
<name>A0A6A6FFV2_9PEZI</name>
<feature type="compositionally biased region" description="Low complexity" evidence="1">
    <location>
        <begin position="46"/>
        <end position="56"/>
    </location>
</feature>
<feature type="compositionally biased region" description="Pro residues" evidence="1">
    <location>
        <begin position="484"/>
        <end position="495"/>
    </location>
</feature>
<feature type="compositionally biased region" description="Low complexity" evidence="1">
    <location>
        <begin position="1"/>
        <end position="28"/>
    </location>
</feature>
<feature type="region of interest" description="Disordered" evidence="1">
    <location>
        <begin position="110"/>
        <end position="225"/>
    </location>
</feature>
<evidence type="ECO:0000313" key="3">
    <source>
        <dbReference type="EMBL" id="KAF2212317.1"/>
    </source>
</evidence>
<accession>A0A6A6FFV2</accession>
<feature type="compositionally biased region" description="Pro residues" evidence="1">
    <location>
        <begin position="118"/>
        <end position="133"/>
    </location>
</feature>
<proteinExistence type="predicted"/>
<feature type="compositionally biased region" description="Basic and acidic residues" evidence="1">
    <location>
        <begin position="185"/>
        <end position="202"/>
    </location>
</feature>
<feature type="region of interest" description="Disordered" evidence="1">
    <location>
        <begin position="1"/>
        <end position="92"/>
    </location>
</feature>
<feature type="compositionally biased region" description="Polar residues" evidence="1">
    <location>
        <begin position="671"/>
        <end position="690"/>
    </location>
</feature>
<feature type="non-terminal residue" evidence="3">
    <location>
        <position position="1"/>
    </location>
</feature>
<organism evidence="3 4">
    <name type="scientific">Cercospora zeae-maydis SCOH1-5</name>
    <dbReference type="NCBI Taxonomy" id="717836"/>
    <lineage>
        <taxon>Eukaryota</taxon>
        <taxon>Fungi</taxon>
        <taxon>Dikarya</taxon>
        <taxon>Ascomycota</taxon>
        <taxon>Pezizomycotina</taxon>
        <taxon>Dothideomycetes</taxon>
        <taxon>Dothideomycetidae</taxon>
        <taxon>Mycosphaerellales</taxon>
        <taxon>Mycosphaerellaceae</taxon>
        <taxon>Cercospora</taxon>
    </lineage>
</organism>
<dbReference type="EMBL" id="ML992673">
    <property type="protein sequence ID" value="KAF2212317.1"/>
    <property type="molecule type" value="Genomic_DNA"/>
</dbReference>
<keyword evidence="4" id="KW-1185">Reference proteome</keyword>
<gene>
    <name evidence="3" type="ORF">CERZMDRAFT_23187</name>
</gene>
<feature type="region of interest" description="Disordered" evidence="1">
    <location>
        <begin position="480"/>
        <end position="727"/>
    </location>
</feature>
<dbReference type="Proteomes" id="UP000799539">
    <property type="component" value="Unassembled WGS sequence"/>
</dbReference>
<feature type="compositionally biased region" description="Low complexity" evidence="1">
    <location>
        <begin position="564"/>
        <end position="573"/>
    </location>
</feature>
<feature type="non-terminal residue" evidence="3">
    <location>
        <position position="727"/>
    </location>
</feature>
<reference evidence="3" key="1">
    <citation type="journal article" date="2020" name="Stud. Mycol.">
        <title>101 Dothideomycetes genomes: a test case for predicting lifestyles and emergence of pathogens.</title>
        <authorList>
            <person name="Haridas S."/>
            <person name="Albert R."/>
            <person name="Binder M."/>
            <person name="Bloem J."/>
            <person name="Labutti K."/>
            <person name="Salamov A."/>
            <person name="Andreopoulos B."/>
            <person name="Baker S."/>
            <person name="Barry K."/>
            <person name="Bills G."/>
            <person name="Bluhm B."/>
            <person name="Cannon C."/>
            <person name="Castanera R."/>
            <person name="Culley D."/>
            <person name="Daum C."/>
            <person name="Ezra D."/>
            <person name="Gonzalez J."/>
            <person name="Henrissat B."/>
            <person name="Kuo A."/>
            <person name="Liang C."/>
            <person name="Lipzen A."/>
            <person name="Lutzoni F."/>
            <person name="Magnuson J."/>
            <person name="Mondo S."/>
            <person name="Nolan M."/>
            <person name="Ohm R."/>
            <person name="Pangilinan J."/>
            <person name="Park H.-J."/>
            <person name="Ramirez L."/>
            <person name="Alfaro M."/>
            <person name="Sun H."/>
            <person name="Tritt A."/>
            <person name="Yoshinaga Y."/>
            <person name="Zwiers L.-H."/>
            <person name="Turgeon B."/>
            <person name="Goodwin S."/>
            <person name="Spatafora J."/>
            <person name="Crous P."/>
            <person name="Grigoriev I."/>
        </authorList>
    </citation>
    <scope>NUCLEOTIDE SEQUENCE</scope>
    <source>
        <strain evidence="3">SCOH1-5</strain>
    </source>
</reference>
<feature type="region of interest" description="Disordered" evidence="1">
    <location>
        <begin position="246"/>
        <end position="292"/>
    </location>
</feature>